<evidence type="ECO:0000313" key="1">
    <source>
        <dbReference type="EMBL" id="ADU63409.1"/>
    </source>
</evidence>
<dbReference type="Proteomes" id="UP000002191">
    <property type="component" value="Chromosome"/>
</dbReference>
<reference evidence="1 2" key="2">
    <citation type="journal article" date="2014" name="Genome Announc.">
        <title>Complete Genome Sequence of the Subsurface, Mesophilic Sulfate-Reducing Bacterium Desulfovibrio aespoeensis Aspo-2.</title>
        <authorList>
            <person name="Pedersen K."/>
            <person name="Bengtsson A."/>
            <person name="Edlund J."/>
            <person name="Rabe L."/>
            <person name="Hazen T."/>
            <person name="Chakraborty R."/>
            <person name="Goodwin L."/>
            <person name="Shapiro N."/>
        </authorList>
    </citation>
    <scope>NUCLEOTIDE SEQUENCE [LARGE SCALE GENOMIC DNA]</scope>
    <source>
        <strain evidence="2">ATCC 700646 / DSM 10631 / Aspo-2</strain>
    </source>
</reference>
<dbReference type="AlphaFoldDB" id="E6VUA2"/>
<proteinExistence type="predicted"/>
<name>E6VUA2_PSEA9</name>
<dbReference type="eggNOG" id="COG4388">
    <property type="taxonomic scope" value="Bacteria"/>
</dbReference>
<keyword evidence="2" id="KW-1185">Reference proteome</keyword>
<gene>
    <name evidence="1" type="ordered locus">Daes_2404</name>
</gene>
<protein>
    <submittedName>
        <fullName evidence="1">Mu-like prophage I protein</fullName>
    </submittedName>
</protein>
<dbReference type="STRING" id="643562.Daes_2404"/>
<dbReference type="HOGENOM" id="CLU_062795_2_0_7"/>
<dbReference type="InterPro" id="IPR012106">
    <property type="entry name" value="Phage_Mu_Gp1"/>
</dbReference>
<dbReference type="PIRSF" id="PIRSF016624">
    <property type="entry name" value="Mu_prophg_I"/>
    <property type="match status" value="1"/>
</dbReference>
<dbReference type="RefSeq" id="WP_013515321.1">
    <property type="nucleotide sequence ID" value="NC_014844.1"/>
</dbReference>
<dbReference type="Pfam" id="PF10123">
    <property type="entry name" value="Mu-like_Pro"/>
    <property type="match status" value="1"/>
</dbReference>
<evidence type="ECO:0000313" key="2">
    <source>
        <dbReference type="Proteomes" id="UP000002191"/>
    </source>
</evidence>
<dbReference type="KEGG" id="das:Daes_2404"/>
<dbReference type="EMBL" id="CP002431">
    <property type="protein sequence ID" value="ADU63409.1"/>
    <property type="molecule type" value="Genomic_DNA"/>
</dbReference>
<sequence>MKHQFVALNVELPNGAPEWVELIPAGPNVQGVDGRSWYSGPEQVRAVLAAFADRGLPYPIDWEHSTEYRAPKGEEAPAAAWIVELADRQGALWGRVEWTPRARQQVENREYRYLSPVFAYTKTDRKIQALLSAGLTNTPNLRLTALNRNQARNMEDDDMKKALCRLLGLPETATDQDIEAAVAELKGDTGRAANRALPEGLPEALGLAAGATPEQALAKISEMAKAAKAANTAGTTRSADPETAVDLGRYVPRPDYDQAMNRAQTAEQKLADIEAKAIGEDIERSVNQAMAEGKIAPASREFYVAMCRKDGGLDEFKKFAASAPKVIANPVLPDAPADKGGSLSDADRAVCRSLGIAEGEYTKSLKAENPNEGGA</sequence>
<organism evidence="1 2">
    <name type="scientific">Pseudodesulfovibrio aespoeensis (strain ATCC 700646 / DSM 10631 / Aspo-2)</name>
    <name type="common">Desulfovibrio aespoeensis</name>
    <dbReference type="NCBI Taxonomy" id="643562"/>
    <lineage>
        <taxon>Bacteria</taxon>
        <taxon>Pseudomonadati</taxon>
        <taxon>Thermodesulfobacteriota</taxon>
        <taxon>Desulfovibrionia</taxon>
        <taxon>Desulfovibrionales</taxon>
        <taxon>Desulfovibrionaceae</taxon>
    </lineage>
</organism>
<accession>E6VUA2</accession>
<reference evidence="2" key="1">
    <citation type="submission" date="2010-12" db="EMBL/GenBank/DDBJ databases">
        <title>Complete sequence of Desulfovibrio aespoeensis Aspo-2.</title>
        <authorList>
            <consortium name="US DOE Joint Genome Institute"/>
            <person name="Lucas S."/>
            <person name="Copeland A."/>
            <person name="Lapidus A."/>
            <person name="Cheng J.-F."/>
            <person name="Goodwin L."/>
            <person name="Pitluck S."/>
            <person name="Chertkov O."/>
            <person name="Misra M."/>
            <person name="Detter J.C."/>
            <person name="Han C."/>
            <person name="Tapia R."/>
            <person name="Land M."/>
            <person name="Hauser L."/>
            <person name="Kyrpides N."/>
            <person name="Ivanova N."/>
            <person name="Ovchinnikova G."/>
            <person name="Pedersen K."/>
            <person name="Jagevall S."/>
            <person name="Hazen T."/>
            <person name="Woyke T."/>
        </authorList>
    </citation>
    <scope>NUCLEOTIDE SEQUENCE [LARGE SCALE GENOMIC DNA]</scope>
    <source>
        <strain evidence="2">ATCC 700646 / DSM 10631 / Aspo-2</strain>
    </source>
</reference>
<dbReference type="OrthoDB" id="2043985at2"/>